<evidence type="ECO:0000259" key="4">
    <source>
        <dbReference type="PROSITE" id="PS51077"/>
    </source>
</evidence>
<dbReference type="PANTHER" id="PTHR30136:SF35">
    <property type="entry name" value="HTH-TYPE TRANSCRIPTIONAL REGULATOR RV1719"/>
    <property type="match status" value="1"/>
</dbReference>
<dbReference type="AlphaFoldDB" id="A0A7J5BSJ1"/>
<evidence type="ECO:0000313" key="6">
    <source>
        <dbReference type="EMBL" id="KAB1656025.1"/>
    </source>
</evidence>
<dbReference type="Pfam" id="PF09339">
    <property type="entry name" value="HTH_IclR"/>
    <property type="match status" value="1"/>
</dbReference>
<feature type="domain" description="IclR-ED" evidence="5">
    <location>
        <begin position="74"/>
        <end position="250"/>
    </location>
</feature>
<dbReference type="GO" id="GO:0003677">
    <property type="term" value="F:DNA binding"/>
    <property type="evidence" value="ECO:0007669"/>
    <property type="project" value="UniProtKB-KW"/>
</dbReference>
<dbReference type="InterPro" id="IPR036388">
    <property type="entry name" value="WH-like_DNA-bd_sf"/>
</dbReference>
<dbReference type="OrthoDB" id="3734039at2"/>
<evidence type="ECO:0000259" key="5">
    <source>
        <dbReference type="PROSITE" id="PS51078"/>
    </source>
</evidence>
<dbReference type="InterPro" id="IPR050707">
    <property type="entry name" value="HTH_MetabolicPath_Reg"/>
</dbReference>
<dbReference type="RefSeq" id="WP_158040973.1">
    <property type="nucleotide sequence ID" value="NZ_JACCFV010000001.1"/>
</dbReference>
<protein>
    <submittedName>
        <fullName evidence="6">IclR family transcriptional regulator</fullName>
    </submittedName>
</protein>
<dbReference type="GO" id="GO:0003700">
    <property type="term" value="F:DNA-binding transcription factor activity"/>
    <property type="evidence" value="ECO:0007669"/>
    <property type="project" value="TreeGrafter"/>
</dbReference>
<organism evidence="6 7">
    <name type="scientific">Pseudoclavibacter chungangensis</name>
    <dbReference type="NCBI Taxonomy" id="587635"/>
    <lineage>
        <taxon>Bacteria</taxon>
        <taxon>Bacillati</taxon>
        <taxon>Actinomycetota</taxon>
        <taxon>Actinomycetes</taxon>
        <taxon>Micrococcales</taxon>
        <taxon>Microbacteriaceae</taxon>
        <taxon>Pseudoclavibacter</taxon>
    </lineage>
</organism>
<dbReference type="SUPFAM" id="SSF55781">
    <property type="entry name" value="GAF domain-like"/>
    <property type="match status" value="1"/>
</dbReference>
<dbReference type="Gene3D" id="3.30.450.40">
    <property type="match status" value="1"/>
</dbReference>
<sequence length="262" mass="28145">MSRRSEVTSGLHVLDKAQALVRALATGEEGKTAAMLASEINEPISSVYRLLSSLTALRWVERGELRGEYRLGTRFIWLGDRFEAQLELRSVALPSLRTLNDVTAQTAFLCIRTENRATCIERVDGQDVQIQRLRLGGSLPLDDGATPRVLLAFADPDVVAAFVEASGRGGADRAHLLAQLAEIRERGHVVADDGMGTGIRSVGAPVFDHRGAIVAAISVSGLRARGIVDDDRTVALVVQEADRVSALLGHTRGSRDLTTSGV</sequence>
<dbReference type="SMART" id="SM00346">
    <property type="entry name" value="HTH_ICLR"/>
    <property type="match status" value="1"/>
</dbReference>
<proteinExistence type="predicted"/>
<gene>
    <name evidence="6" type="ORF">F8O01_11360</name>
</gene>
<dbReference type="InterPro" id="IPR036390">
    <property type="entry name" value="WH_DNA-bd_sf"/>
</dbReference>
<keyword evidence="7" id="KW-1185">Reference proteome</keyword>
<keyword evidence="3" id="KW-0804">Transcription</keyword>
<evidence type="ECO:0000313" key="7">
    <source>
        <dbReference type="Proteomes" id="UP000467240"/>
    </source>
</evidence>
<dbReference type="Proteomes" id="UP000467240">
    <property type="component" value="Unassembled WGS sequence"/>
</dbReference>
<dbReference type="SUPFAM" id="SSF46785">
    <property type="entry name" value="Winged helix' DNA-binding domain"/>
    <property type="match status" value="1"/>
</dbReference>
<evidence type="ECO:0000256" key="1">
    <source>
        <dbReference type="ARBA" id="ARBA00023015"/>
    </source>
</evidence>
<dbReference type="PROSITE" id="PS51078">
    <property type="entry name" value="ICLR_ED"/>
    <property type="match status" value="1"/>
</dbReference>
<dbReference type="InterPro" id="IPR005471">
    <property type="entry name" value="Tscrpt_reg_IclR_N"/>
</dbReference>
<dbReference type="PANTHER" id="PTHR30136">
    <property type="entry name" value="HELIX-TURN-HELIX TRANSCRIPTIONAL REGULATOR, ICLR FAMILY"/>
    <property type="match status" value="1"/>
</dbReference>
<reference evidence="6 7" key="1">
    <citation type="submission" date="2019-09" db="EMBL/GenBank/DDBJ databases">
        <title>Phylogeny of genus Pseudoclavibacter and closely related genus.</title>
        <authorList>
            <person name="Li Y."/>
        </authorList>
    </citation>
    <scope>NUCLEOTIDE SEQUENCE [LARGE SCALE GENOMIC DNA]</scope>
    <source>
        <strain evidence="6 7">DSM 23821</strain>
    </source>
</reference>
<dbReference type="InterPro" id="IPR014757">
    <property type="entry name" value="Tscrpt_reg_IclR_C"/>
</dbReference>
<dbReference type="InterPro" id="IPR029016">
    <property type="entry name" value="GAF-like_dom_sf"/>
</dbReference>
<evidence type="ECO:0000256" key="3">
    <source>
        <dbReference type="ARBA" id="ARBA00023163"/>
    </source>
</evidence>
<comment type="caution">
    <text evidence="6">The sequence shown here is derived from an EMBL/GenBank/DDBJ whole genome shotgun (WGS) entry which is preliminary data.</text>
</comment>
<feature type="domain" description="HTH iclR-type" evidence="4">
    <location>
        <begin position="11"/>
        <end position="73"/>
    </location>
</feature>
<dbReference type="PROSITE" id="PS51077">
    <property type="entry name" value="HTH_ICLR"/>
    <property type="match status" value="1"/>
</dbReference>
<dbReference type="EMBL" id="WBJZ01000013">
    <property type="protein sequence ID" value="KAB1656025.1"/>
    <property type="molecule type" value="Genomic_DNA"/>
</dbReference>
<keyword evidence="1" id="KW-0805">Transcription regulation</keyword>
<dbReference type="Gene3D" id="1.10.10.10">
    <property type="entry name" value="Winged helix-like DNA-binding domain superfamily/Winged helix DNA-binding domain"/>
    <property type="match status" value="1"/>
</dbReference>
<evidence type="ECO:0000256" key="2">
    <source>
        <dbReference type="ARBA" id="ARBA00023125"/>
    </source>
</evidence>
<name>A0A7J5BSJ1_9MICO</name>
<dbReference type="Pfam" id="PF01614">
    <property type="entry name" value="IclR_C"/>
    <property type="match status" value="1"/>
</dbReference>
<dbReference type="GO" id="GO:0045892">
    <property type="term" value="P:negative regulation of DNA-templated transcription"/>
    <property type="evidence" value="ECO:0007669"/>
    <property type="project" value="TreeGrafter"/>
</dbReference>
<keyword evidence="2" id="KW-0238">DNA-binding</keyword>
<accession>A0A7J5BSJ1</accession>